<reference evidence="3 4" key="1">
    <citation type="submission" date="2019-02" db="EMBL/GenBank/DDBJ databases">
        <title>Peptostreptococcaceae bacterium ZHW00191 nov., a new bacterium isolated from the human gut.</title>
        <authorList>
            <person name="Zhou H.-W."/>
            <person name="Chen X.-J."/>
        </authorList>
    </citation>
    <scope>NUCLEOTIDE SEQUENCE [LARGE SCALE GENOMIC DNA]</scope>
    <source>
        <strain evidence="3 4">ZHW00191</strain>
    </source>
</reference>
<dbReference type="InterPro" id="IPR025588">
    <property type="entry name" value="YcxB-like_C"/>
</dbReference>
<comment type="caution">
    <text evidence="3">The sequence shown here is derived from an EMBL/GenBank/DDBJ whole genome shotgun (WGS) entry which is preliminary data.</text>
</comment>
<dbReference type="EMBL" id="SGJB01000017">
    <property type="protein sequence ID" value="TQQ84038.1"/>
    <property type="molecule type" value="Genomic_DNA"/>
</dbReference>
<feature type="domain" description="YcxB-like C-terminal" evidence="2">
    <location>
        <begin position="118"/>
        <end position="182"/>
    </location>
</feature>
<dbReference type="RefSeq" id="WP_142536492.1">
    <property type="nucleotide sequence ID" value="NZ_SGJB01000017.1"/>
</dbReference>
<evidence type="ECO:0000259" key="2">
    <source>
        <dbReference type="Pfam" id="PF14317"/>
    </source>
</evidence>
<organism evidence="3 4">
    <name type="scientific">Peptacetobacter hominis</name>
    <dbReference type="NCBI Taxonomy" id="2743610"/>
    <lineage>
        <taxon>Bacteria</taxon>
        <taxon>Bacillati</taxon>
        <taxon>Bacillota</taxon>
        <taxon>Clostridia</taxon>
        <taxon>Peptostreptococcales</taxon>
        <taxon>Peptostreptococcaceae</taxon>
        <taxon>Peptacetobacter</taxon>
    </lineage>
</organism>
<evidence type="ECO:0000313" key="4">
    <source>
        <dbReference type="Proteomes" id="UP000317863"/>
    </source>
</evidence>
<keyword evidence="1" id="KW-1133">Transmembrane helix</keyword>
<keyword evidence="4" id="KW-1185">Reference proteome</keyword>
<evidence type="ECO:0000256" key="1">
    <source>
        <dbReference type="SAM" id="Phobius"/>
    </source>
</evidence>
<dbReference type="Proteomes" id="UP000317863">
    <property type="component" value="Unassembled WGS sequence"/>
</dbReference>
<keyword evidence="1" id="KW-0812">Transmembrane</keyword>
<accession>A0A544QTL1</accession>
<feature type="transmembrane region" description="Helical" evidence="1">
    <location>
        <begin position="32"/>
        <end position="51"/>
    </location>
</feature>
<dbReference type="AlphaFoldDB" id="A0A544QTL1"/>
<name>A0A544QTL1_9FIRM</name>
<protein>
    <submittedName>
        <fullName evidence="3">YcxB family protein</fullName>
    </submittedName>
</protein>
<gene>
    <name evidence="3" type="ORF">EXD82_08530</name>
</gene>
<proteinExistence type="predicted"/>
<keyword evidence="1" id="KW-0472">Membrane</keyword>
<dbReference type="Pfam" id="PF14317">
    <property type="entry name" value="YcxB"/>
    <property type="match status" value="1"/>
</dbReference>
<sequence length="202" mass="24326">MNPTFRLKYKETEKQMTDTFKLFLLYKNYNSYKSYVAFLGVFIYIFIMYFMKPRINLGLLYFTLQFLSFWLAAFVVGDIYAKTSGRKKALKDAEMYGYDQYHRRLENRGEELEIEVEFFDDKFTFTVKENVTDYNYNDVSRILETKDVYGIMIGHKLTNNQILAIPKSSMKKEKREKFIDFLMEKTTNRKKKNIINVPYDRV</sequence>
<evidence type="ECO:0000313" key="3">
    <source>
        <dbReference type="EMBL" id="TQQ84038.1"/>
    </source>
</evidence>
<feature type="transmembrane region" description="Helical" evidence="1">
    <location>
        <begin position="57"/>
        <end position="81"/>
    </location>
</feature>